<accession>A0A1B6E007</accession>
<keyword evidence="3" id="KW-0677">Repeat</keyword>
<keyword evidence="2" id="KW-0430">Lectin</keyword>
<dbReference type="SMART" id="SM00694">
    <property type="entry name" value="DysFC"/>
    <property type="match status" value="2"/>
</dbReference>
<dbReference type="SMART" id="SM00276">
    <property type="entry name" value="GLECT"/>
    <property type="match status" value="1"/>
</dbReference>
<dbReference type="InterPro" id="IPR013320">
    <property type="entry name" value="ConA-like_dom_sf"/>
</dbReference>
<dbReference type="InterPro" id="IPR001079">
    <property type="entry name" value="Galectin_CRD"/>
</dbReference>
<dbReference type="SMART" id="SM00693">
    <property type="entry name" value="DysFN"/>
    <property type="match status" value="2"/>
</dbReference>
<dbReference type="CDD" id="cd00070">
    <property type="entry name" value="GLECT"/>
    <property type="match status" value="1"/>
</dbReference>
<evidence type="ECO:0000313" key="5">
    <source>
        <dbReference type="EMBL" id="JAS31241.1"/>
    </source>
</evidence>
<dbReference type="SUPFAM" id="SSF49899">
    <property type="entry name" value="Concanavalin A-like lectins/glucanases"/>
    <property type="match status" value="1"/>
</dbReference>
<evidence type="ECO:0000256" key="2">
    <source>
        <dbReference type="ARBA" id="ARBA00022734"/>
    </source>
</evidence>
<organism evidence="5">
    <name type="scientific">Clastoptera arizonana</name>
    <name type="common">Arizona spittle bug</name>
    <dbReference type="NCBI Taxonomy" id="38151"/>
    <lineage>
        <taxon>Eukaryota</taxon>
        <taxon>Metazoa</taxon>
        <taxon>Ecdysozoa</taxon>
        <taxon>Arthropoda</taxon>
        <taxon>Hexapoda</taxon>
        <taxon>Insecta</taxon>
        <taxon>Pterygota</taxon>
        <taxon>Neoptera</taxon>
        <taxon>Paraneoptera</taxon>
        <taxon>Hemiptera</taxon>
        <taxon>Auchenorrhyncha</taxon>
        <taxon>Cercopoidea</taxon>
        <taxon>Clastopteridae</taxon>
        <taxon>Clastoptera</taxon>
    </lineage>
</organism>
<evidence type="ECO:0000256" key="3">
    <source>
        <dbReference type="ARBA" id="ARBA00022737"/>
    </source>
</evidence>
<gene>
    <name evidence="5" type="ORF">g.38754</name>
</gene>
<dbReference type="PANTHER" id="PTHR23250">
    <property type="entry name" value="DYSFERLIN-RELATED"/>
    <property type="match status" value="1"/>
</dbReference>
<reference evidence="5" key="1">
    <citation type="submission" date="2015-12" db="EMBL/GenBank/DDBJ databases">
        <title>De novo transcriptome assembly of four potential Pierce s Disease insect vectors from Arizona vineyards.</title>
        <authorList>
            <person name="Tassone E.E."/>
        </authorList>
    </citation>
    <scope>NUCLEOTIDE SEQUENCE</scope>
</reference>
<dbReference type="Pfam" id="PF06398">
    <property type="entry name" value="Pex24p"/>
    <property type="match status" value="2"/>
</dbReference>
<feature type="domain" description="Galectin" evidence="4">
    <location>
        <begin position="768"/>
        <end position="901"/>
    </location>
</feature>
<dbReference type="Pfam" id="PF19193">
    <property type="entry name" value="Tectonin"/>
    <property type="match status" value="2"/>
</dbReference>
<dbReference type="Pfam" id="PF00337">
    <property type="entry name" value="Gal-bind_lectin"/>
    <property type="match status" value="1"/>
</dbReference>
<dbReference type="Pfam" id="PF06462">
    <property type="entry name" value="Hyd_WA"/>
    <property type="match status" value="4"/>
</dbReference>
<dbReference type="InterPro" id="IPR006624">
    <property type="entry name" value="Beta-propeller_rpt_TECPR"/>
</dbReference>
<dbReference type="GO" id="GO:0005737">
    <property type="term" value="C:cytoplasm"/>
    <property type="evidence" value="ECO:0007669"/>
    <property type="project" value="UniProtKB-ARBA"/>
</dbReference>
<dbReference type="EMBL" id="GEDC01006057">
    <property type="protein sequence ID" value="JAS31241.1"/>
    <property type="molecule type" value="Transcribed_RNA"/>
</dbReference>
<dbReference type="PANTHER" id="PTHR23250:SF1">
    <property type="entry name" value="TECTONIN BETA-PROPELLER REPEAT-CONTAINING PROTEIN 1"/>
    <property type="match status" value="1"/>
</dbReference>
<proteinExistence type="inferred from homology"/>
<evidence type="ECO:0000259" key="4">
    <source>
        <dbReference type="PROSITE" id="PS51304"/>
    </source>
</evidence>
<name>A0A1B6E007_9HEMI</name>
<protein>
    <recommendedName>
        <fullName evidence="4">Galectin domain-containing protein</fullName>
    </recommendedName>
</protein>
<sequence length="1288" mass="144698">MPSSMLFAVNNEGRIFGLSTNGTKWREFQYVGIEFKQLSAVSNFLWAVGSDRQIYVHAHGLDIPIRIKEEAYENQRWIPIDGFGKRMLPTDRHKWSCKDGTTERRLDQIRLPSMAWQWEGDWHIETTLDGQPLDDDGWTYAVDFPATYHSQKQWSSYARRRKWVRYRRYAAINSWCAIAPLHKDPTQEPFIDVSVGGQNMPGSVAGSLQVWAVTAQGRVMWRSGVSNLAPEGMRWNSVTIPPGCEVKNICCGASGLVWAALWNGKAMVRVGIAATSLTGDYWSEISPPAQGLKITQVSVGANSVWAVTNYHRVWFRKGICTNNNISGKSNEDLVRGSGWVEMVGDMALVSVAPNDQVFAVGLEDRVVYHRAGVSEAELTGRRWRPLHAPTQLSRASSNASLCYRTSLRNNKHRSANSLHRNSFTAIETSDYNEETSRSAPTSLRIQSQSWNKSVDSWNRSGSSSESGMVEQPILENSQSEVDLSRRSVRAWSPVRSVGSLLGIEVDTNTDPESVLDPDLERDVFRERDDIDPAEPVWEQADTVWTCVEAGAVTVDPNILPNWFHEGVSGGLFEIAPWRTKILTDLKQRQTKEISGFEKYEAAVEMASWIKSTECRCCLPNTSSYDDSIVELEWIGNQSGNLESGTLSILSLDKRHTKAQLALSEITAIMNVSEPGSPRLAIHTVHSTKTNTMPLRLQFSGDIDLDDWIANLTSVCCQMNFFQGTPHEGSIWATTRLGDVFNFDANNLKSIQETENQLFCKEMDVKENNEWILSNGFLPGSKIFIIGSVHENVERFHLDLQCHNSQNQNDKGIAFHFNPRFKDGILVRNSRTAGNWDKEEREGGLMLSLGSDFSLEIICQEKDLKVLVNGLVCTTFEHRHKPETITHLYISEGVNINRITYFSKNVIIPLAEMFWRQMGGHLEQVETCSGGITWGIGADKTPWAYSGGWGGNILGGLQQSMAGIFPMTDAHCCYVYENQRWNPLSGFTSKGLPTDRPMWSDSTGKQRRSKETTRLLSMHWQWIGDWSVDYNTPGGVDKQGWQYAVDFPCNYHVKKNLTDYVRRRRWIRKCMLTTSGPWLEVGNSKIIDVSLQFVPESPYISLWAVGSNGDALYRKGVRRDNPLGDIWEHISCDQSLSSISCGPNNQVWAVAKNGSTYWRFGITLSNPMGESWQTVEPPIGGSLKQVSVGKWAIWVRNSEGKLFIRKDVSPVFPEGTYWQAVPDNLADGGYIHVSAGDHEVWAVSNCGVVCRRVGVTSDNPSGVLWQPALAGNWRYITVRGFIDLGVQCR</sequence>
<dbReference type="InterPro" id="IPR006614">
    <property type="entry name" value="Peroxin/Ferlin"/>
</dbReference>
<dbReference type="GO" id="GO:0030246">
    <property type="term" value="F:carbohydrate binding"/>
    <property type="evidence" value="ECO:0007669"/>
    <property type="project" value="UniProtKB-KW"/>
</dbReference>
<dbReference type="PROSITE" id="PS51304">
    <property type="entry name" value="GALECTIN"/>
    <property type="match status" value="1"/>
</dbReference>
<dbReference type="InterPro" id="IPR010482">
    <property type="entry name" value="TECPR1-like_DysF"/>
</dbReference>
<dbReference type="Gene3D" id="2.60.120.200">
    <property type="match status" value="1"/>
</dbReference>
<evidence type="ECO:0000256" key="1">
    <source>
        <dbReference type="ARBA" id="ARBA00005966"/>
    </source>
</evidence>
<dbReference type="SMART" id="SM00706">
    <property type="entry name" value="TECPR"/>
    <property type="match status" value="10"/>
</dbReference>
<dbReference type="InterPro" id="IPR051513">
    <property type="entry name" value="Tectonin_beta-prop"/>
</dbReference>
<dbReference type="SMART" id="SM00908">
    <property type="entry name" value="Gal-bind_lectin"/>
    <property type="match status" value="1"/>
</dbReference>
<dbReference type="GO" id="GO:0098588">
    <property type="term" value="C:bounding membrane of organelle"/>
    <property type="evidence" value="ECO:0007669"/>
    <property type="project" value="UniProtKB-ARBA"/>
</dbReference>
<comment type="similarity">
    <text evidence="1">Belongs to the TECPR1 family.</text>
</comment>